<evidence type="ECO:0000256" key="7">
    <source>
        <dbReference type="ARBA" id="ARBA00022833"/>
    </source>
</evidence>
<evidence type="ECO:0000256" key="4">
    <source>
        <dbReference type="ARBA" id="ARBA00022723"/>
    </source>
</evidence>
<dbReference type="GO" id="GO:0008270">
    <property type="term" value="F:zinc ion binding"/>
    <property type="evidence" value="ECO:0007669"/>
    <property type="project" value="UniProtKB-KW"/>
</dbReference>
<dbReference type="EC" id="2.3.2.27" evidence="2"/>
<dbReference type="KEGG" id="dpp:DICPUDRAFT_92417"/>
<comment type="catalytic activity">
    <reaction evidence="1">
        <text>S-ubiquitinyl-[E2 ubiquitin-conjugating enzyme]-L-cysteine + [acceptor protein]-L-lysine = [E2 ubiquitin-conjugating enzyme]-L-cysteine + N(6)-ubiquitinyl-[acceptor protein]-L-lysine.</text>
        <dbReference type="EC" id="2.3.2.27"/>
    </reaction>
</comment>
<reference evidence="11" key="1">
    <citation type="journal article" date="2011" name="Genome Biol.">
        <title>Comparative genomics of the social amoebae Dictyostelium discoideum and Dictyostelium purpureum.</title>
        <authorList>
            <consortium name="US DOE Joint Genome Institute (JGI-PGF)"/>
            <person name="Sucgang R."/>
            <person name="Kuo A."/>
            <person name="Tian X."/>
            <person name="Salerno W."/>
            <person name="Parikh A."/>
            <person name="Feasley C.L."/>
            <person name="Dalin E."/>
            <person name="Tu H."/>
            <person name="Huang E."/>
            <person name="Barry K."/>
            <person name="Lindquist E."/>
            <person name="Shapiro H."/>
            <person name="Bruce D."/>
            <person name="Schmutz J."/>
            <person name="Salamov A."/>
            <person name="Fey P."/>
            <person name="Gaudet P."/>
            <person name="Anjard C."/>
            <person name="Babu M.M."/>
            <person name="Basu S."/>
            <person name="Bushmanova Y."/>
            <person name="van der Wel H."/>
            <person name="Katoh-Kurasawa M."/>
            <person name="Dinh C."/>
            <person name="Coutinho P.M."/>
            <person name="Saito T."/>
            <person name="Elias M."/>
            <person name="Schaap P."/>
            <person name="Kay R.R."/>
            <person name="Henrissat B."/>
            <person name="Eichinger L."/>
            <person name="Rivero F."/>
            <person name="Putnam N.H."/>
            <person name="West C.M."/>
            <person name="Loomis W.F."/>
            <person name="Chisholm R.L."/>
            <person name="Shaulsky G."/>
            <person name="Strassmann J.E."/>
            <person name="Queller D.C."/>
            <person name="Kuspa A."/>
            <person name="Grigoriev I.V."/>
        </authorList>
    </citation>
    <scope>NUCLEOTIDE SEQUENCE [LARGE SCALE GENOMIC DNA]</scope>
    <source>
        <strain evidence="11">QSDP1</strain>
    </source>
</reference>
<gene>
    <name evidence="10" type="ORF">DICPUDRAFT_92417</name>
</gene>
<keyword evidence="11" id="KW-1185">Reference proteome</keyword>
<evidence type="ECO:0000259" key="9">
    <source>
        <dbReference type="PROSITE" id="PS50089"/>
    </source>
</evidence>
<evidence type="ECO:0000313" key="10">
    <source>
        <dbReference type="EMBL" id="EGC33431.1"/>
    </source>
</evidence>
<evidence type="ECO:0000256" key="2">
    <source>
        <dbReference type="ARBA" id="ARBA00012483"/>
    </source>
</evidence>
<keyword evidence="7" id="KW-0862">Zinc</keyword>
<feature type="domain" description="RING-type" evidence="9">
    <location>
        <begin position="57"/>
        <end position="98"/>
    </location>
</feature>
<dbReference type="InterPro" id="IPR001841">
    <property type="entry name" value="Znf_RING"/>
</dbReference>
<dbReference type="PANTHER" id="PTHR22937">
    <property type="entry name" value="E3 UBIQUITIN-PROTEIN LIGASE RNF165"/>
    <property type="match status" value="1"/>
</dbReference>
<dbReference type="SUPFAM" id="SSF57850">
    <property type="entry name" value="RING/U-box"/>
    <property type="match status" value="1"/>
</dbReference>
<protein>
    <recommendedName>
        <fullName evidence="2">RING-type E3 ubiquitin transferase</fullName>
        <ecNumber evidence="2">2.3.2.27</ecNumber>
    </recommendedName>
</protein>
<keyword evidence="5 8" id="KW-0863">Zinc-finger</keyword>
<dbReference type="Gene3D" id="3.30.40.10">
    <property type="entry name" value="Zinc/RING finger domain, C3HC4 (zinc finger)"/>
    <property type="match status" value="1"/>
</dbReference>
<keyword evidence="4" id="KW-0479">Metal-binding</keyword>
<dbReference type="STRING" id="5786.F0ZRJ6"/>
<dbReference type="RefSeq" id="XP_003290050.1">
    <property type="nucleotide sequence ID" value="XM_003290002.1"/>
</dbReference>
<evidence type="ECO:0000313" key="11">
    <source>
        <dbReference type="Proteomes" id="UP000001064"/>
    </source>
</evidence>
<dbReference type="InParanoid" id="F0ZRJ6"/>
<dbReference type="OMA" id="EANSKEM"/>
<evidence type="ECO:0000256" key="3">
    <source>
        <dbReference type="ARBA" id="ARBA00022679"/>
    </source>
</evidence>
<dbReference type="AlphaFoldDB" id="F0ZRJ6"/>
<dbReference type="SMART" id="SM00184">
    <property type="entry name" value="RING"/>
    <property type="match status" value="1"/>
</dbReference>
<dbReference type="OrthoDB" id="20566at2759"/>
<evidence type="ECO:0000256" key="8">
    <source>
        <dbReference type="PROSITE-ProRule" id="PRU00175"/>
    </source>
</evidence>
<sequence length="102" mass="11595">MNRDFTSNDYDLLLSLDDNINNKGATNTEIIKLPVHKIDKNQATNPENNGPTTNETCCICLCEMENGEEVRTLPCKHFFHVTCIDQWLKVNKVCPVDKKAIN</sequence>
<evidence type="ECO:0000256" key="1">
    <source>
        <dbReference type="ARBA" id="ARBA00000900"/>
    </source>
</evidence>
<dbReference type="Pfam" id="PF13639">
    <property type="entry name" value="zf-RING_2"/>
    <property type="match status" value="1"/>
</dbReference>
<dbReference type="EMBL" id="GL871142">
    <property type="protein sequence ID" value="EGC33431.1"/>
    <property type="molecule type" value="Genomic_DNA"/>
</dbReference>
<dbReference type="eggNOG" id="KOG0800">
    <property type="taxonomic scope" value="Eukaryota"/>
</dbReference>
<dbReference type="PANTHER" id="PTHR22937:SF65">
    <property type="entry name" value="E3 UBIQUITIN-PROTEIN LIGASE ARK2C"/>
    <property type="match status" value="1"/>
</dbReference>
<organism evidence="10 11">
    <name type="scientific">Dictyostelium purpureum</name>
    <name type="common">Slime mold</name>
    <dbReference type="NCBI Taxonomy" id="5786"/>
    <lineage>
        <taxon>Eukaryota</taxon>
        <taxon>Amoebozoa</taxon>
        <taxon>Evosea</taxon>
        <taxon>Eumycetozoa</taxon>
        <taxon>Dictyostelia</taxon>
        <taxon>Dictyosteliales</taxon>
        <taxon>Dictyosteliaceae</taxon>
        <taxon>Dictyostelium</taxon>
    </lineage>
</organism>
<keyword evidence="3" id="KW-0808">Transferase</keyword>
<proteinExistence type="predicted"/>
<dbReference type="PROSITE" id="PS50089">
    <property type="entry name" value="ZF_RING_2"/>
    <property type="match status" value="1"/>
</dbReference>
<evidence type="ECO:0000256" key="6">
    <source>
        <dbReference type="ARBA" id="ARBA00022786"/>
    </source>
</evidence>
<dbReference type="GO" id="GO:0061630">
    <property type="term" value="F:ubiquitin protein ligase activity"/>
    <property type="evidence" value="ECO:0000318"/>
    <property type="project" value="GO_Central"/>
</dbReference>
<keyword evidence="6" id="KW-0833">Ubl conjugation pathway</keyword>
<name>F0ZRJ6_DICPU</name>
<dbReference type="InterPro" id="IPR045191">
    <property type="entry name" value="MBR1/2-like"/>
</dbReference>
<dbReference type="InterPro" id="IPR013083">
    <property type="entry name" value="Znf_RING/FYVE/PHD"/>
</dbReference>
<dbReference type="Proteomes" id="UP000001064">
    <property type="component" value="Unassembled WGS sequence"/>
</dbReference>
<evidence type="ECO:0000256" key="5">
    <source>
        <dbReference type="ARBA" id="ARBA00022771"/>
    </source>
</evidence>
<accession>F0ZRJ6</accession>
<dbReference type="GeneID" id="10504405"/>
<dbReference type="VEuPathDB" id="AmoebaDB:DICPUDRAFT_92417"/>